<feature type="transmembrane region" description="Helical" evidence="6">
    <location>
        <begin position="12"/>
        <end position="33"/>
    </location>
</feature>
<keyword evidence="3 6" id="KW-1133">Transmembrane helix</keyword>
<evidence type="ECO:0000256" key="1">
    <source>
        <dbReference type="ARBA" id="ARBA00004141"/>
    </source>
</evidence>
<organism evidence="8 9">
    <name type="scientific">Archangium minus</name>
    <dbReference type="NCBI Taxonomy" id="83450"/>
    <lineage>
        <taxon>Bacteria</taxon>
        <taxon>Pseudomonadati</taxon>
        <taxon>Myxococcota</taxon>
        <taxon>Myxococcia</taxon>
        <taxon>Myxococcales</taxon>
        <taxon>Cystobacterineae</taxon>
        <taxon>Archangiaceae</taxon>
        <taxon>Archangium</taxon>
    </lineage>
</organism>
<dbReference type="EMBL" id="CP043494">
    <property type="protein sequence ID" value="WNG44211.1"/>
    <property type="molecule type" value="Genomic_DNA"/>
</dbReference>
<feature type="transmembrane region" description="Helical" evidence="6">
    <location>
        <begin position="455"/>
        <end position="475"/>
    </location>
</feature>
<feature type="region of interest" description="Disordered" evidence="5">
    <location>
        <begin position="834"/>
        <end position="872"/>
    </location>
</feature>
<feature type="transmembrane region" description="Helical" evidence="6">
    <location>
        <begin position="401"/>
        <end position="419"/>
    </location>
</feature>
<feature type="transmembrane region" description="Helical" evidence="6">
    <location>
        <begin position="375"/>
        <end position="394"/>
    </location>
</feature>
<keyword evidence="4 6" id="KW-0472">Membrane</keyword>
<dbReference type="InterPro" id="IPR051533">
    <property type="entry name" value="WaaL-like"/>
</dbReference>
<feature type="domain" description="O-antigen ligase-related" evidence="7">
    <location>
        <begin position="236"/>
        <end position="383"/>
    </location>
</feature>
<feature type="transmembrane region" description="Helical" evidence="6">
    <location>
        <begin position="160"/>
        <end position="178"/>
    </location>
</feature>
<evidence type="ECO:0000256" key="2">
    <source>
        <dbReference type="ARBA" id="ARBA00022692"/>
    </source>
</evidence>
<feature type="transmembrane region" description="Helical" evidence="6">
    <location>
        <begin position="39"/>
        <end position="61"/>
    </location>
</feature>
<evidence type="ECO:0000256" key="3">
    <source>
        <dbReference type="ARBA" id="ARBA00022989"/>
    </source>
</evidence>
<feature type="transmembrane region" description="Helical" evidence="6">
    <location>
        <begin position="205"/>
        <end position="223"/>
    </location>
</feature>
<keyword evidence="2 6" id="KW-0812">Transmembrane</keyword>
<feature type="compositionally biased region" description="Acidic residues" evidence="5">
    <location>
        <begin position="860"/>
        <end position="872"/>
    </location>
</feature>
<feature type="transmembrane region" description="Helical" evidence="6">
    <location>
        <begin position="131"/>
        <end position="148"/>
    </location>
</feature>
<proteinExistence type="predicted"/>
<evidence type="ECO:0000313" key="8">
    <source>
        <dbReference type="EMBL" id="WNG44211.1"/>
    </source>
</evidence>
<dbReference type="Proteomes" id="UP001611383">
    <property type="component" value="Chromosome"/>
</dbReference>
<dbReference type="SUPFAM" id="SSF48452">
    <property type="entry name" value="TPR-like"/>
    <property type="match status" value="1"/>
</dbReference>
<reference evidence="8 9" key="1">
    <citation type="submission" date="2019-08" db="EMBL/GenBank/DDBJ databases">
        <title>Archangium and Cystobacter genomes.</title>
        <authorList>
            <person name="Chen I.-C.K."/>
            <person name="Wielgoss S."/>
        </authorList>
    </citation>
    <scope>NUCLEOTIDE SEQUENCE [LARGE SCALE GENOMIC DNA]</scope>
    <source>
        <strain evidence="8 9">Cbm 6</strain>
    </source>
</reference>
<sequence length="872" mass="94749">MLPVSHSRSHTSRYALGAEVVLAVLLVLLPLSLGGAPTWVHWPLVVLAGLAFVLACLGAWSQHRSFHLPLLALPLGAGALLCLLQLVPLPPELLSVLSPEAAGLRDFVLVPLGLEGSRPLSMEPPATWRELARYLAYLLSFVAAVQVSRSERARRRLLSTLAFTGAAVAVLGLLHALLGLDRLLGFIAFIHARPPLLTPFGNPNHLAAFLGLSATVSLGLALSSGTRLRAAPFVVATLLGGAGVLLSLSRGGIAFFVFGQLAFALLLLGRRVGTERARTWRRSGTVLLCLLAVLAVGGQIASEQLLAELETADSMEKLSHSKLELWPKVASVAKAYPLGMGRGAFESVFPRYQERPVLNTFTHPENAVLQLATEFGVPGLLLLAVGLWGFIRLARREGLGAVEWAVLAGVAALALHDLFDFSLELPASAVAAWVALACVARPDDRERCGAPRGHAPLRVLAVGGVLVALALVALIPGRSTLDEAEEELGDLVRARAPLAEVRARGLALIELHPADHALQVLMGLAHTDLGRAEAVEALGFVNRALFLNPVDARAHRVAARALLTLGQRTQAFLEYRLAFEAGDQEALWREALGRARTLEELQALTPDSARSAVLLATELMRTRRYEVAIAWLAWAREHFDAAPESVQLWERETRLRLARQEMAEAEAASAEVFRRAPDELSSYLLRADVLHAQGRRDEALESLEPLRTRFPISVELAFTLARLEVEAGLTRRARETLQHVSPFVSDLGLRAQLFMLEGSSFEKEGHRARALESWKSAVRIQPSAGLWFKVARLHESLHQLDAAARAVREGVRLQPPEQRAEGEAWVERLEAAERKRVEERRRARSGGGGSLDRVLREMAADEETGDEEDGAH</sequence>
<dbReference type="InterPro" id="IPR007016">
    <property type="entry name" value="O-antigen_ligase-rel_domated"/>
</dbReference>
<dbReference type="InterPro" id="IPR011990">
    <property type="entry name" value="TPR-like_helical_dom_sf"/>
</dbReference>
<dbReference type="Gene3D" id="1.25.40.10">
    <property type="entry name" value="Tetratricopeptide repeat domain"/>
    <property type="match status" value="2"/>
</dbReference>
<evidence type="ECO:0000313" key="9">
    <source>
        <dbReference type="Proteomes" id="UP001611383"/>
    </source>
</evidence>
<evidence type="ECO:0000256" key="5">
    <source>
        <dbReference type="SAM" id="MobiDB-lite"/>
    </source>
</evidence>
<feature type="transmembrane region" description="Helical" evidence="6">
    <location>
        <begin position="284"/>
        <end position="301"/>
    </location>
</feature>
<evidence type="ECO:0000256" key="6">
    <source>
        <dbReference type="SAM" id="Phobius"/>
    </source>
</evidence>
<feature type="transmembrane region" description="Helical" evidence="6">
    <location>
        <begin position="253"/>
        <end position="272"/>
    </location>
</feature>
<dbReference type="PANTHER" id="PTHR37422:SF23">
    <property type="entry name" value="TEICHURONIC ACID BIOSYNTHESIS PROTEIN TUAE"/>
    <property type="match status" value="1"/>
</dbReference>
<comment type="subcellular location">
    <subcellularLocation>
        <location evidence="1">Membrane</location>
        <topology evidence="1">Multi-pass membrane protein</topology>
    </subcellularLocation>
</comment>
<evidence type="ECO:0000259" key="7">
    <source>
        <dbReference type="Pfam" id="PF04932"/>
    </source>
</evidence>
<feature type="transmembrane region" description="Helical" evidence="6">
    <location>
        <begin position="68"/>
        <end position="87"/>
    </location>
</feature>
<gene>
    <name evidence="8" type="ORF">F0U60_08905</name>
</gene>
<dbReference type="Pfam" id="PF14559">
    <property type="entry name" value="TPR_19"/>
    <property type="match status" value="1"/>
</dbReference>
<evidence type="ECO:0000256" key="4">
    <source>
        <dbReference type="ARBA" id="ARBA00023136"/>
    </source>
</evidence>
<dbReference type="PANTHER" id="PTHR37422">
    <property type="entry name" value="TEICHURONIC ACID BIOSYNTHESIS PROTEIN TUAE"/>
    <property type="match status" value="1"/>
</dbReference>
<feature type="transmembrane region" description="Helical" evidence="6">
    <location>
        <begin position="425"/>
        <end position="443"/>
    </location>
</feature>
<dbReference type="Pfam" id="PF04932">
    <property type="entry name" value="Wzy_C"/>
    <property type="match status" value="1"/>
</dbReference>
<protein>
    <submittedName>
        <fullName evidence="8">Polymerase</fullName>
    </submittedName>
</protein>
<dbReference type="RefSeq" id="WP_395816576.1">
    <property type="nucleotide sequence ID" value="NZ_CP043494.1"/>
</dbReference>
<name>A0ABY9WT74_9BACT</name>
<keyword evidence="9" id="KW-1185">Reference proteome</keyword>
<accession>A0ABY9WT74</accession>
<feature type="transmembrane region" description="Helical" evidence="6">
    <location>
        <begin position="230"/>
        <end position="247"/>
    </location>
</feature>